<feature type="domain" description="Signal transduction histidine kinase internal region" evidence="2">
    <location>
        <begin position="162"/>
        <end position="240"/>
    </location>
</feature>
<keyword evidence="4" id="KW-1185">Reference proteome</keyword>
<feature type="transmembrane region" description="Helical" evidence="1">
    <location>
        <begin position="114"/>
        <end position="138"/>
    </location>
</feature>
<dbReference type="SUPFAM" id="SSF55874">
    <property type="entry name" value="ATPase domain of HSP90 chaperone/DNA topoisomerase II/histidine kinase"/>
    <property type="match status" value="1"/>
</dbReference>
<keyword evidence="1" id="KW-0812">Transmembrane</keyword>
<keyword evidence="3" id="KW-0418">Kinase</keyword>
<feature type="transmembrane region" description="Helical" evidence="1">
    <location>
        <begin position="38"/>
        <end position="62"/>
    </location>
</feature>
<reference evidence="3 4" key="1">
    <citation type="submission" date="2016-09" db="EMBL/GenBank/DDBJ databases">
        <authorList>
            <person name="Capua I."/>
            <person name="De Benedictis P."/>
            <person name="Joannis T."/>
            <person name="Lombin L.H."/>
            <person name="Cattoli G."/>
        </authorList>
    </citation>
    <scope>NUCLEOTIDE SEQUENCE [LARGE SCALE GENOMIC DNA]</scope>
    <source>
        <strain evidence="3 4">A7P-90m</strain>
    </source>
</reference>
<dbReference type="InterPro" id="IPR036890">
    <property type="entry name" value="HATPase_C_sf"/>
</dbReference>
<feature type="transmembrane region" description="Helical" evidence="1">
    <location>
        <begin position="12"/>
        <end position="32"/>
    </location>
</feature>
<dbReference type="PANTHER" id="PTHR34220">
    <property type="entry name" value="SENSOR HISTIDINE KINASE YPDA"/>
    <property type="match status" value="1"/>
</dbReference>
<evidence type="ECO:0000259" key="2">
    <source>
        <dbReference type="Pfam" id="PF06580"/>
    </source>
</evidence>
<evidence type="ECO:0000256" key="1">
    <source>
        <dbReference type="SAM" id="Phobius"/>
    </source>
</evidence>
<dbReference type="PANTHER" id="PTHR34220:SF7">
    <property type="entry name" value="SENSOR HISTIDINE KINASE YPDA"/>
    <property type="match status" value="1"/>
</dbReference>
<feature type="transmembrane region" description="Helical" evidence="1">
    <location>
        <begin position="74"/>
        <end position="94"/>
    </location>
</feature>
<dbReference type="GO" id="GO:0016020">
    <property type="term" value="C:membrane"/>
    <property type="evidence" value="ECO:0007669"/>
    <property type="project" value="InterPro"/>
</dbReference>
<dbReference type="Pfam" id="PF06580">
    <property type="entry name" value="His_kinase"/>
    <property type="match status" value="1"/>
</dbReference>
<evidence type="ECO:0000313" key="3">
    <source>
        <dbReference type="EMBL" id="SDD25708.1"/>
    </source>
</evidence>
<organism evidence="3 4">
    <name type="scientific">Williamwhitmania taraxaci</name>
    <dbReference type="NCBI Taxonomy" id="1640674"/>
    <lineage>
        <taxon>Bacteria</taxon>
        <taxon>Pseudomonadati</taxon>
        <taxon>Bacteroidota</taxon>
        <taxon>Bacteroidia</taxon>
        <taxon>Bacteroidales</taxon>
        <taxon>Williamwhitmaniaceae</taxon>
        <taxon>Williamwhitmania</taxon>
    </lineage>
</organism>
<keyword evidence="3" id="KW-0808">Transferase</keyword>
<name>A0A1G6T9G9_9BACT</name>
<dbReference type="InterPro" id="IPR050640">
    <property type="entry name" value="Bact_2-comp_sensor_kinase"/>
</dbReference>
<dbReference type="Proteomes" id="UP000199452">
    <property type="component" value="Unassembled WGS sequence"/>
</dbReference>
<dbReference type="RefSeq" id="WP_092440988.1">
    <property type="nucleotide sequence ID" value="NZ_FMYP01000116.1"/>
</dbReference>
<dbReference type="AlphaFoldDB" id="A0A1G6T9G9"/>
<dbReference type="Gene3D" id="3.30.565.10">
    <property type="entry name" value="Histidine kinase-like ATPase, C-terminal domain"/>
    <property type="match status" value="1"/>
</dbReference>
<gene>
    <name evidence="3" type="ORF">SAMN05216323_11164</name>
</gene>
<proteinExistence type="predicted"/>
<dbReference type="OrthoDB" id="9809908at2"/>
<dbReference type="GO" id="GO:0000155">
    <property type="term" value="F:phosphorelay sensor kinase activity"/>
    <property type="evidence" value="ECO:0007669"/>
    <property type="project" value="InterPro"/>
</dbReference>
<dbReference type="InterPro" id="IPR010559">
    <property type="entry name" value="Sig_transdc_His_kin_internal"/>
</dbReference>
<dbReference type="EMBL" id="FMYP01000116">
    <property type="protein sequence ID" value="SDD25708.1"/>
    <property type="molecule type" value="Genomic_DNA"/>
</dbReference>
<keyword evidence="1" id="KW-1133">Transmembrane helix</keyword>
<evidence type="ECO:0000313" key="4">
    <source>
        <dbReference type="Proteomes" id="UP000199452"/>
    </source>
</evidence>
<protein>
    <submittedName>
        <fullName evidence="3">Histidine kinase</fullName>
    </submittedName>
</protein>
<accession>A0A1G6T9G9</accession>
<keyword evidence="1" id="KW-0472">Membrane</keyword>
<sequence length="354" mass="39868">MAKSVLPNRVAILWYVAAWGVLVILQLSIVYLSTALPLLPTAIDGVFSTSLFALLGMPIWYITQLYQPGKTSTFNLVINQLTVGVVTVGGWALITEKVVTVLTAPWPEYGAFSSIPLATRVASGIFIYIMLSLVYYLIIYYNNLQEKVESEAKLQEMLVEVELNMLKSQINPHFLFNSLNSISSLTITAPESAREMLVKLSDYLRYTISTGTNNMTTLGKEMENITRYLEIEKVRFGSKLQYRFDIPEELLVCTIPPMILQPLYENSVKHGVYESTSEIIIQTHTWIEDGVLNFRITNNFEPGVPSRRGSGVGLTNINDRLKLIYRSDKLLKTQKHEGIFEVLLTIPQTKNGIS</sequence>
<dbReference type="STRING" id="1640674.SAMN05216323_11164"/>